<dbReference type="AlphaFoldDB" id="A0A1F5FWS2"/>
<dbReference type="Proteomes" id="UP000179252">
    <property type="component" value="Unassembled WGS sequence"/>
</dbReference>
<feature type="domain" description="DHHA1" evidence="7">
    <location>
        <begin position="332"/>
        <end position="421"/>
    </location>
</feature>
<evidence type="ECO:0000259" key="7">
    <source>
        <dbReference type="Pfam" id="PF02272"/>
    </source>
</evidence>
<evidence type="ECO:0000259" key="6">
    <source>
        <dbReference type="Pfam" id="PF01368"/>
    </source>
</evidence>
<evidence type="ECO:0000256" key="4">
    <source>
        <dbReference type="ARBA" id="ARBA00022801"/>
    </source>
</evidence>
<dbReference type="SUPFAM" id="SSF64182">
    <property type="entry name" value="DHH phosphoesterases"/>
    <property type="match status" value="1"/>
</dbReference>
<feature type="domain" description="RecJ OB" evidence="8">
    <location>
        <begin position="434"/>
        <end position="536"/>
    </location>
</feature>
<comment type="similarity">
    <text evidence="1">Belongs to the RecJ family.</text>
</comment>
<keyword evidence="3" id="KW-0540">Nuclease</keyword>
<dbReference type="InterPro" id="IPR051673">
    <property type="entry name" value="SSDNA_exonuclease_RecJ"/>
</dbReference>
<dbReference type="GO" id="GO:0008409">
    <property type="term" value="F:5'-3' exonuclease activity"/>
    <property type="evidence" value="ECO:0007669"/>
    <property type="project" value="InterPro"/>
</dbReference>
<keyword evidence="5 9" id="KW-0269">Exonuclease</keyword>
<reference evidence="9 10" key="1">
    <citation type="journal article" date="2016" name="Nat. Commun.">
        <title>Thousands of microbial genomes shed light on interconnected biogeochemical processes in an aquifer system.</title>
        <authorList>
            <person name="Anantharaman K."/>
            <person name="Brown C.T."/>
            <person name="Hug L.A."/>
            <person name="Sharon I."/>
            <person name="Castelle C.J."/>
            <person name="Probst A.J."/>
            <person name="Thomas B.C."/>
            <person name="Singh A."/>
            <person name="Wilkins M.J."/>
            <person name="Karaoz U."/>
            <person name="Brodie E.L."/>
            <person name="Williams K.H."/>
            <person name="Hubbard S.S."/>
            <person name="Banfield J.F."/>
        </authorList>
    </citation>
    <scope>NUCLEOTIDE SEQUENCE [LARGE SCALE GENOMIC DNA]</scope>
</reference>
<sequence>MAQYAWNVISRPDHKKKNWLASILAKNRKLDTKKKFDEFLHPSLKQILEVKPTGISKAIGRIQKALAGEEKIVVYSDYDADGICGTAILWETLYDLEASVLPYVPHRIKEGYGLSNEAIAQLAKEGVGLILTVDHGVAAFEQITHASDLGVDVIVTDHHILPKKLPKAQAIVHSTDLCGAGVSWHLAFEIVKKLKPSYKECIFEKLELAALATIADLVPLLGANRAIVKLGLERLSQTKRPGILALMKAAALGPKIGTYEIGHILAPRINAMGRIEHALDSLRLLCAKNQEQADKLAQLLCKTNTKRQSLTTKTVASAISMVSEDQLIGVIANDNWHEGIIGLVASRMVDSFHKPMIVISKGEVYSKGSARSIPGFNIAEAISTSSEFVIEGGGHPMAAGFTIKTCHIQNFSESINEYAKERLAEELLIPKLSIECELVAEDINHKTLEIINEFEPFGMANPQPLFLTRNMLVEDVRCVGAASDHLKLQLSGLSAIGFNMGKMRTEIRPGYSVDAVYSISEDRYNGNDAIQLKLKDLSINSN</sequence>
<evidence type="ECO:0000256" key="2">
    <source>
        <dbReference type="ARBA" id="ARBA00019841"/>
    </source>
</evidence>
<dbReference type="PANTHER" id="PTHR30255:SF2">
    <property type="entry name" value="SINGLE-STRANDED-DNA-SPECIFIC EXONUCLEASE RECJ"/>
    <property type="match status" value="1"/>
</dbReference>
<dbReference type="InterPro" id="IPR041122">
    <property type="entry name" value="RecJ_OB"/>
</dbReference>
<keyword evidence="4" id="KW-0378">Hydrolase</keyword>
<name>A0A1F5FWS2_9BACT</name>
<gene>
    <name evidence="9" type="ORF">A2165_00855</name>
</gene>
<evidence type="ECO:0000259" key="8">
    <source>
        <dbReference type="Pfam" id="PF17768"/>
    </source>
</evidence>
<evidence type="ECO:0000256" key="3">
    <source>
        <dbReference type="ARBA" id="ARBA00022722"/>
    </source>
</evidence>
<evidence type="ECO:0000256" key="1">
    <source>
        <dbReference type="ARBA" id="ARBA00005915"/>
    </source>
</evidence>
<dbReference type="InterPro" id="IPR001667">
    <property type="entry name" value="DDH_dom"/>
</dbReference>
<dbReference type="Pfam" id="PF02272">
    <property type="entry name" value="DHHA1"/>
    <property type="match status" value="1"/>
</dbReference>
<proteinExistence type="inferred from homology"/>
<dbReference type="InterPro" id="IPR003156">
    <property type="entry name" value="DHHA1_dom"/>
</dbReference>
<dbReference type="Gene3D" id="3.90.1640.30">
    <property type="match status" value="1"/>
</dbReference>
<feature type="domain" description="DDH" evidence="6">
    <location>
        <begin position="71"/>
        <end position="211"/>
    </location>
</feature>
<dbReference type="GO" id="GO:0003676">
    <property type="term" value="F:nucleic acid binding"/>
    <property type="evidence" value="ECO:0007669"/>
    <property type="project" value="InterPro"/>
</dbReference>
<dbReference type="InterPro" id="IPR004610">
    <property type="entry name" value="RecJ"/>
</dbReference>
<evidence type="ECO:0000313" key="10">
    <source>
        <dbReference type="Proteomes" id="UP000179252"/>
    </source>
</evidence>
<dbReference type="GO" id="GO:0006281">
    <property type="term" value="P:DNA repair"/>
    <property type="evidence" value="ECO:0007669"/>
    <property type="project" value="InterPro"/>
</dbReference>
<dbReference type="Pfam" id="PF17768">
    <property type="entry name" value="RecJ_OB"/>
    <property type="match status" value="1"/>
</dbReference>
<protein>
    <recommendedName>
        <fullName evidence="2">Single-stranded-DNA-specific exonuclease RecJ</fullName>
    </recommendedName>
</protein>
<dbReference type="InterPro" id="IPR038763">
    <property type="entry name" value="DHH_sf"/>
</dbReference>
<dbReference type="Gene3D" id="3.10.310.30">
    <property type="match status" value="1"/>
</dbReference>
<comment type="caution">
    <text evidence="9">The sequence shown here is derived from an EMBL/GenBank/DDBJ whole genome shotgun (WGS) entry which is preliminary data.</text>
</comment>
<organism evidence="9 10">
    <name type="scientific">Candidatus Curtissbacteria bacterium RBG_13_40_7</name>
    <dbReference type="NCBI Taxonomy" id="1797706"/>
    <lineage>
        <taxon>Bacteria</taxon>
        <taxon>Candidatus Curtissiibacteriota</taxon>
    </lineage>
</organism>
<dbReference type="Pfam" id="PF01368">
    <property type="entry name" value="DHH"/>
    <property type="match status" value="1"/>
</dbReference>
<dbReference type="EMBL" id="MFAU01000031">
    <property type="protein sequence ID" value="OGD84069.1"/>
    <property type="molecule type" value="Genomic_DNA"/>
</dbReference>
<dbReference type="NCBIfam" id="TIGR00644">
    <property type="entry name" value="recJ"/>
    <property type="match status" value="1"/>
</dbReference>
<accession>A0A1F5FWS2</accession>
<dbReference type="GO" id="GO:0006310">
    <property type="term" value="P:DNA recombination"/>
    <property type="evidence" value="ECO:0007669"/>
    <property type="project" value="InterPro"/>
</dbReference>
<evidence type="ECO:0000256" key="5">
    <source>
        <dbReference type="ARBA" id="ARBA00022839"/>
    </source>
</evidence>
<dbReference type="PANTHER" id="PTHR30255">
    <property type="entry name" value="SINGLE-STRANDED-DNA-SPECIFIC EXONUCLEASE RECJ"/>
    <property type="match status" value="1"/>
</dbReference>
<evidence type="ECO:0000313" key="9">
    <source>
        <dbReference type="EMBL" id="OGD84069.1"/>
    </source>
</evidence>